<accession>A0ABN7VNL9</accession>
<gene>
    <name evidence="1" type="ORF">GMARGA_LOCUS20299</name>
</gene>
<comment type="caution">
    <text evidence="1">The sequence shown here is derived from an EMBL/GenBank/DDBJ whole genome shotgun (WGS) entry which is preliminary data.</text>
</comment>
<sequence>KNRKLYMIYIAKKHARFCAQLAITMDDFKVIPCTLRVLYDGDEIYLLELTFENRLYLKITYVEK</sequence>
<name>A0ABN7VNL9_GIGMA</name>
<dbReference type="Proteomes" id="UP000789901">
    <property type="component" value="Unassembled WGS sequence"/>
</dbReference>
<reference evidence="1 2" key="1">
    <citation type="submission" date="2021-06" db="EMBL/GenBank/DDBJ databases">
        <authorList>
            <person name="Kallberg Y."/>
            <person name="Tangrot J."/>
            <person name="Rosling A."/>
        </authorList>
    </citation>
    <scope>NUCLEOTIDE SEQUENCE [LARGE SCALE GENOMIC DNA]</scope>
    <source>
        <strain evidence="1 2">120-4 pot B 10/14</strain>
    </source>
</reference>
<dbReference type="EMBL" id="CAJVQB010017666">
    <property type="protein sequence ID" value="CAG8785095.1"/>
    <property type="molecule type" value="Genomic_DNA"/>
</dbReference>
<organism evidence="1 2">
    <name type="scientific">Gigaspora margarita</name>
    <dbReference type="NCBI Taxonomy" id="4874"/>
    <lineage>
        <taxon>Eukaryota</taxon>
        <taxon>Fungi</taxon>
        <taxon>Fungi incertae sedis</taxon>
        <taxon>Mucoromycota</taxon>
        <taxon>Glomeromycotina</taxon>
        <taxon>Glomeromycetes</taxon>
        <taxon>Diversisporales</taxon>
        <taxon>Gigasporaceae</taxon>
        <taxon>Gigaspora</taxon>
    </lineage>
</organism>
<protein>
    <submittedName>
        <fullName evidence="1">25574_t:CDS:1</fullName>
    </submittedName>
</protein>
<proteinExistence type="predicted"/>
<evidence type="ECO:0000313" key="1">
    <source>
        <dbReference type="EMBL" id="CAG8785095.1"/>
    </source>
</evidence>
<keyword evidence="2" id="KW-1185">Reference proteome</keyword>
<evidence type="ECO:0000313" key="2">
    <source>
        <dbReference type="Proteomes" id="UP000789901"/>
    </source>
</evidence>
<feature type="non-terminal residue" evidence="1">
    <location>
        <position position="1"/>
    </location>
</feature>